<evidence type="ECO:0000256" key="1">
    <source>
        <dbReference type="SAM" id="Phobius"/>
    </source>
</evidence>
<dbReference type="EMBL" id="JAMCCK010000064">
    <property type="protein sequence ID" value="MCL3998511.1"/>
    <property type="molecule type" value="Genomic_DNA"/>
</dbReference>
<gene>
    <name evidence="2" type="ORF">M4438_34275</name>
</gene>
<feature type="transmembrane region" description="Helical" evidence="1">
    <location>
        <begin position="139"/>
        <end position="161"/>
    </location>
</feature>
<keyword evidence="1" id="KW-0812">Transmembrane</keyword>
<feature type="transmembrane region" description="Helical" evidence="1">
    <location>
        <begin position="30"/>
        <end position="48"/>
    </location>
</feature>
<evidence type="ECO:0000313" key="3">
    <source>
        <dbReference type="Proteomes" id="UP001202052"/>
    </source>
</evidence>
<comment type="caution">
    <text evidence="2">The sequence shown here is derived from an EMBL/GenBank/DDBJ whole genome shotgun (WGS) entry which is preliminary data.</text>
</comment>
<keyword evidence="1" id="KW-0472">Membrane</keyword>
<evidence type="ECO:0000313" key="2">
    <source>
        <dbReference type="EMBL" id="MCL3998511.1"/>
    </source>
</evidence>
<reference evidence="2 3" key="1">
    <citation type="submission" date="2022-05" db="EMBL/GenBank/DDBJ databases">
        <title>Genome Resource of Streptomyces lavenduligriseus GA1-1, a Strain with Broad-Spectrum Antifungal Activity against Phytopathogenic Fungi.</title>
        <authorList>
            <person name="Qi D."/>
        </authorList>
    </citation>
    <scope>NUCLEOTIDE SEQUENCE [LARGE SCALE GENOMIC DNA]</scope>
    <source>
        <strain evidence="2 3">GA1-1</strain>
    </source>
</reference>
<dbReference type="Proteomes" id="UP001202052">
    <property type="component" value="Unassembled WGS sequence"/>
</dbReference>
<feature type="transmembrane region" description="Helical" evidence="1">
    <location>
        <begin position="57"/>
        <end position="77"/>
    </location>
</feature>
<organism evidence="2 3">
    <name type="scientific">Streptomyces lavenduligriseus</name>
    <dbReference type="NCBI Taxonomy" id="67315"/>
    <lineage>
        <taxon>Bacteria</taxon>
        <taxon>Bacillati</taxon>
        <taxon>Actinomycetota</taxon>
        <taxon>Actinomycetes</taxon>
        <taxon>Kitasatosporales</taxon>
        <taxon>Streptomycetaceae</taxon>
        <taxon>Streptomyces</taxon>
    </lineage>
</organism>
<sequence>MFSRFNFIPVLRGHWKGLTDGRYTPPRPDVAARLSLGVPILVFLLMWLRGGHLSTPGALLTGVALLAGGMLSAFTHLSTLRLKVKEWVGFSDISRYEVEKGMLDETAAHLLTGSLLCALDAATLVVGMNVSVTKDGHLYGFWAATAAAISSYVLIIFIFLVPRLYSAYVEINDVSPELSGFVGRRKKRR</sequence>
<feature type="transmembrane region" description="Helical" evidence="1">
    <location>
        <begin position="107"/>
        <end position="127"/>
    </location>
</feature>
<protein>
    <submittedName>
        <fullName evidence="2">Uncharacterized protein</fullName>
    </submittedName>
</protein>
<accession>A0ABT0P4L4</accession>
<keyword evidence="3" id="KW-1185">Reference proteome</keyword>
<dbReference type="RefSeq" id="WP_249493138.1">
    <property type="nucleotide sequence ID" value="NZ_JAMCCK010000064.1"/>
</dbReference>
<proteinExistence type="predicted"/>
<keyword evidence="1" id="KW-1133">Transmembrane helix</keyword>
<name>A0ABT0P4L4_9ACTN</name>